<gene>
    <name evidence="18" type="ORF">LSTR_LSTR003957</name>
</gene>
<evidence type="ECO:0000256" key="2">
    <source>
        <dbReference type="ARBA" id="ARBA00004477"/>
    </source>
</evidence>
<sequence length="376" mass="43911">MTLLRQALDTFWSTDVWLPPNVTWADLEPNDQIQYANYRHLSYPLPFALLLTVARFVVEKFWFTPLALSLGIRSAKPKKAPPNDTLEKAYQLNSKMKHKEVVGLAKQLDISERKVERWLRLRKSQDKPSTLVKFCESCWKSSYYTYSFIYGLYVLWDKPWLWRINECWTGYPYQTVSNDIWWYYMISLSFYWSLTASHFFDVIRKDFWQMFIHHICTILLIMFSWVCNLHRVGSLVLLVHDCADVFLEAAKALKYGKYQKACDAVFAIFTIAWIATRVIIFPFWILWSTAIDAPRIVNTMFPAYYIFNGLLMLLLVLNLYWTALILRLAYNTLSAGEMQGDIRSSSSECVSDDDSGISVASTKQINHNSNSNSKSK</sequence>
<keyword evidence="19" id="KW-1185">Reference proteome</keyword>
<evidence type="ECO:0000313" key="18">
    <source>
        <dbReference type="EMBL" id="RZF39715.1"/>
    </source>
</evidence>
<dbReference type="STRING" id="195883.A0A482X1H4"/>
<accession>A0A482X1H4</accession>
<dbReference type="GO" id="GO:0005789">
    <property type="term" value="C:endoplasmic reticulum membrane"/>
    <property type="evidence" value="ECO:0007669"/>
    <property type="project" value="UniProtKB-SubCell"/>
</dbReference>
<evidence type="ECO:0000256" key="9">
    <source>
        <dbReference type="ARBA" id="ARBA00023098"/>
    </source>
</evidence>
<evidence type="ECO:0000256" key="5">
    <source>
        <dbReference type="ARBA" id="ARBA00022679"/>
    </source>
</evidence>
<dbReference type="InParanoid" id="A0A482X1H4"/>
<feature type="domain" description="TLC" evidence="17">
    <location>
        <begin position="132"/>
        <end position="334"/>
    </location>
</feature>
<dbReference type="AlphaFoldDB" id="A0A482X1H4"/>
<evidence type="ECO:0000313" key="19">
    <source>
        <dbReference type="Proteomes" id="UP000291343"/>
    </source>
</evidence>
<feature type="transmembrane region" description="Helical" evidence="15">
    <location>
        <begin position="207"/>
        <end position="226"/>
    </location>
</feature>
<feature type="domain" description="Homeobox" evidence="16">
    <location>
        <begin position="86"/>
        <end position="129"/>
    </location>
</feature>
<evidence type="ECO:0000259" key="17">
    <source>
        <dbReference type="PROSITE" id="PS50922"/>
    </source>
</evidence>
<evidence type="ECO:0000256" key="13">
    <source>
        <dbReference type="PROSITE-ProRule" id="PRU00205"/>
    </source>
</evidence>
<name>A0A482X1H4_LAOST</name>
<evidence type="ECO:0000256" key="3">
    <source>
        <dbReference type="ARBA" id="ARBA00004760"/>
    </source>
</evidence>
<dbReference type="FunFam" id="1.10.10.60:FF:000020">
    <property type="entry name" value="Ceramide synthase 5"/>
    <property type="match status" value="1"/>
</dbReference>
<keyword evidence="10 13" id="KW-0472">Membrane</keyword>
<feature type="transmembrane region" description="Helical" evidence="15">
    <location>
        <begin position="305"/>
        <end position="330"/>
    </location>
</feature>
<keyword evidence="6 13" id="KW-0812">Transmembrane</keyword>
<reference evidence="18 19" key="1">
    <citation type="journal article" date="2017" name="Gigascience">
        <title>Genome sequence of the small brown planthopper, Laodelphax striatellus.</title>
        <authorList>
            <person name="Zhu J."/>
            <person name="Jiang F."/>
            <person name="Wang X."/>
            <person name="Yang P."/>
            <person name="Bao Y."/>
            <person name="Zhao W."/>
            <person name="Wang W."/>
            <person name="Lu H."/>
            <person name="Wang Q."/>
            <person name="Cui N."/>
            <person name="Li J."/>
            <person name="Chen X."/>
            <person name="Luo L."/>
            <person name="Yu J."/>
            <person name="Kang L."/>
            <person name="Cui F."/>
        </authorList>
    </citation>
    <scope>NUCLEOTIDE SEQUENCE [LARGE SCALE GENOMIC DNA]</scope>
    <source>
        <strain evidence="18">Lst14</strain>
    </source>
</reference>
<proteinExistence type="predicted"/>
<comment type="pathway">
    <text evidence="3">Lipid metabolism; sphingolipid metabolism.</text>
</comment>
<dbReference type="GO" id="GO:0005634">
    <property type="term" value="C:nucleus"/>
    <property type="evidence" value="ECO:0007669"/>
    <property type="project" value="UniProtKB-SubCell"/>
</dbReference>
<keyword evidence="12 14" id="KW-0238">DNA-binding</keyword>
<dbReference type="PIRSF" id="PIRSF005225">
    <property type="entry name" value="LAG1_LAC1"/>
    <property type="match status" value="1"/>
</dbReference>
<evidence type="ECO:0000256" key="11">
    <source>
        <dbReference type="ARBA" id="ARBA00049036"/>
    </source>
</evidence>
<dbReference type="PANTHER" id="PTHR12560">
    <property type="entry name" value="LONGEVITY ASSURANCE FACTOR 1 LAG1"/>
    <property type="match status" value="1"/>
</dbReference>
<evidence type="ECO:0000256" key="15">
    <source>
        <dbReference type="SAM" id="Phobius"/>
    </source>
</evidence>
<dbReference type="GO" id="GO:0050291">
    <property type="term" value="F:sphingosine N-acyltransferase activity"/>
    <property type="evidence" value="ECO:0007669"/>
    <property type="project" value="InterPro"/>
</dbReference>
<keyword evidence="12 14" id="KW-0371">Homeobox</keyword>
<dbReference type="SMART" id="SM00724">
    <property type="entry name" value="TLC"/>
    <property type="match status" value="1"/>
</dbReference>
<evidence type="ECO:0000256" key="8">
    <source>
        <dbReference type="ARBA" id="ARBA00022989"/>
    </source>
</evidence>
<evidence type="ECO:0000256" key="4">
    <source>
        <dbReference type="ARBA" id="ARBA00004991"/>
    </source>
</evidence>
<evidence type="ECO:0000256" key="1">
    <source>
        <dbReference type="ARBA" id="ARBA00004123"/>
    </source>
</evidence>
<dbReference type="SUPFAM" id="SSF46689">
    <property type="entry name" value="Homeodomain-like"/>
    <property type="match status" value="1"/>
</dbReference>
<evidence type="ECO:0000256" key="14">
    <source>
        <dbReference type="RuleBase" id="RU000682"/>
    </source>
</evidence>
<dbReference type="GO" id="GO:0046513">
    <property type="term" value="P:ceramide biosynthetic process"/>
    <property type="evidence" value="ECO:0007669"/>
    <property type="project" value="InterPro"/>
</dbReference>
<dbReference type="CDD" id="cd00086">
    <property type="entry name" value="homeodomain"/>
    <property type="match status" value="1"/>
</dbReference>
<dbReference type="PANTHER" id="PTHR12560:SF0">
    <property type="entry name" value="LD18904P"/>
    <property type="match status" value="1"/>
</dbReference>
<dbReference type="EMBL" id="QKKF02019699">
    <property type="protein sequence ID" value="RZF39715.1"/>
    <property type="molecule type" value="Genomic_DNA"/>
</dbReference>
<dbReference type="InterPro" id="IPR001356">
    <property type="entry name" value="HD"/>
</dbReference>
<dbReference type="InterPro" id="IPR006634">
    <property type="entry name" value="TLC-dom"/>
</dbReference>
<evidence type="ECO:0000256" key="7">
    <source>
        <dbReference type="ARBA" id="ARBA00022824"/>
    </source>
</evidence>
<dbReference type="InterPro" id="IPR009057">
    <property type="entry name" value="Homeodomain-like_sf"/>
</dbReference>
<comment type="catalytic activity">
    <reaction evidence="11">
        <text>sphinganine + octadecanoyl-CoA = N-(octadecanoyl)-sphinganine + CoA + H(+)</text>
        <dbReference type="Rhea" id="RHEA:36547"/>
        <dbReference type="ChEBI" id="CHEBI:15378"/>
        <dbReference type="ChEBI" id="CHEBI:57287"/>
        <dbReference type="ChEBI" id="CHEBI:57394"/>
        <dbReference type="ChEBI" id="CHEBI:57817"/>
        <dbReference type="ChEBI" id="CHEBI:67033"/>
    </reaction>
    <physiologicalReaction direction="left-to-right" evidence="11">
        <dbReference type="Rhea" id="RHEA:36548"/>
    </physiologicalReaction>
</comment>
<dbReference type="SMR" id="A0A482X1H4"/>
<feature type="DNA-binding region" description="Homeobox" evidence="12">
    <location>
        <begin position="88"/>
        <end position="130"/>
    </location>
</feature>
<comment type="subcellular location">
    <subcellularLocation>
        <location evidence="2">Endoplasmic reticulum membrane</location>
        <topology evidence="2">Multi-pass membrane protein</topology>
    </subcellularLocation>
    <subcellularLocation>
        <location evidence="1 12 14">Nucleus</location>
    </subcellularLocation>
</comment>
<evidence type="ECO:0000259" key="16">
    <source>
        <dbReference type="PROSITE" id="PS50071"/>
    </source>
</evidence>
<keyword evidence="7" id="KW-0256">Endoplasmic reticulum</keyword>
<evidence type="ECO:0000256" key="6">
    <source>
        <dbReference type="ARBA" id="ARBA00022692"/>
    </source>
</evidence>
<dbReference type="Pfam" id="PF00046">
    <property type="entry name" value="Homeodomain"/>
    <property type="match status" value="1"/>
</dbReference>
<dbReference type="PROSITE" id="PS50071">
    <property type="entry name" value="HOMEOBOX_2"/>
    <property type="match status" value="1"/>
</dbReference>
<keyword evidence="8 15" id="KW-1133">Transmembrane helix</keyword>
<keyword evidence="9" id="KW-0443">Lipid metabolism</keyword>
<keyword evidence="12 14" id="KW-0539">Nucleus</keyword>
<dbReference type="OrthoDB" id="537032at2759"/>
<dbReference type="Pfam" id="PF03798">
    <property type="entry name" value="TRAM_LAG1_CLN8"/>
    <property type="match status" value="1"/>
</dbReference>
<dbReference type="GO" id="GO:0003677">
    <property type="term" value="F:DNA binding"/>
    <property type="evidence" value="ECO:0007669"/>
    <property type="project" value="UniProtKB-UniRule"/>
</dbReference>
<evidence type="ECO:0008006" key="20">
    <source>
        <dbReference type="Google" id="ProtNLM"/>
    </source>
</evidence>
<comment type="pathway">
    <text evidence="4">Sphingolipid metabolism.</text>
</comment>
<dbReference type="UniPathway" id="UPA00222"/>
<dbReference type="InterPro" id="IPR016439">
    <property type="entry name" value="Lag1/Lac1-like"/>
</dbReference>
<comment type="caution">
    <text evidence="18">The sequence shown here is derived from an EMBL/GenBank/DDBJ whole genome shotgun (WGS) entry which is preliminary data.</text>
</comment>
<evidence type="ECO:0000256" key="12">
    <source>
        <dbReference type="PROSITE-ProRule" id="PRU00108"/>
    </source>
</evidence>
<feature type="transmembrane region" description="Helical" evidence="15">
    <location>
        <begin position="181"/>
        <end position="200"/>
    </location>
</feature>
<protein>
    <recommendedName>
        <fullName evidence="20">TLC domain-containing protein</fullName>
    </recommendedName>
</protein>
<dbReference type="Gene3D" id="1.10.10.60">
    <property type="entry name" value="Homeodomain-like"/>
    <property type="match status" value="1"/>
</dbReference>
<dbReference type="PROSITE" id="PS50922">
    <property type="entry name" value="TLC"/>
    <property type="match status" value="1"/>
</dbReference>
<feature type="transmembrane region" description="Helical" evidence="15">
    <location>
        <begin position="265"/>
        <end position="285"/>
    </location>
</feature>
<organism evidence="18 19">
    <name type="scientific">Laodelphax striatellus</name>
    <name type="common">Small brown planthopper</name>
    <name type="synonym">Delphax striatella</name>
    <dbReference type="NCBI Taxonomy" id="195883"/>
    <lineage>
        <taxon>Eukaryota</taxon>
        <taxon>Metazoa</taxon>
        <taxon>Ecdysozoa</taxon>
        <taxon>Arthropoda</taxon>
        <taxon>Hexapoda</taxon>
        <taxon>Insecta</taxon>
        <taxon>Pterygota</taxon>
        <taxon>Neoptera</taxon>
        <taxon>Paraneoptera</taxon>
        <taxon>Hemiptera</taxon>
        <taxon>Auchenorrhyncha</taxon>
        <taxon>Fulgoroidea</taxon>
        <taxon>Delphacidae</taxon>
        <taxon>Criomorphinae</taxon>
        <taxon>Laodelphax</taxon>
    </lineage>
</organism>
<evidence type="ECO:0000256" key="10">
    <source>
        <dbReference type="ARBA" id="ARBA00023136"/>
    </source>
</evidence>
<dbReference type="FunCoup" id="A0A482X1H4">
    <property type="interactions" value="2410"/>
</dbReference>
<keyword evidence="5" id="KW-0808">Transferase</keyword>
<dbReference type="Proteomes" id="UP000291343">
    <property type="component" value="Unassembled WGS sequence"/>
</dbReference>